<sequence length="534" mass="60336">MERERWDMAAPHNRGSKVGQHSQKGRGRARVSPLLAKLLSFRPPKQLQLQGGRPWRLASPTRALCQGLLPSLEDLLFYTIAEGQEKIPVHKFITALKSTGLRTSDPRLKECMDMLRLTLQTTSDGVMLDKDLFKKCVQSNIVLLTQAFRRKFVIPDFMSFTSHIDELYESAKKQSGGQVADYIPQLAKFSPDLWGVSLCTVDGQRHSVGDTKVPFCLQSCVKPLKYAVAVNDLGTEYVHRYVGKEPSGLRFNKLFLNEDDKPHNPMVNAGAIVVTSLIKDKNSYHCVSLQSKYLKTFFLFRFQSERESGDRNFAIGYYLKEKKCFPEGTDMVAILDFYFQVGLPAKSGVAGGILLVVPNVMGLMCWSPPLDKMGNSVKGIHFCHELVSLCNFHNYDNLRHFAKKLDPRREGGDQRVKSVINLLFAAYTGDVSALRRFALSGMDMEQRDYDSRTALHVAAAEGHVEVVKFLLEACKVNPFPKDRWNNTPMDEALHFGHHDVFKILQEFQIQYTPPEDSSDGKENQTVHKNLDGLL</sequence>
<proteinExistence type="inferred from homology"/>
<keyword evidence="5 7" id="KW-0040">ANK repeat</keyword>
<dbReference type="GeneTree" id="ENSGT00390000010463"/>
<evidence type="ECO:0000313" key="10">
    <source>
        <dbReference type="Ensembl" id="ENSCABP00000016464.1"/>
    </source>
</evidence>
<comment type="catalytic activity">
    <reaction evidence="6">
        <text>L-glutamine + H2O = L-glutamate + NH4(+)</text>
        <dbReference type="Rhea" id="RHEA:15889"/>
        <dbReference type="ChEBI" id="CHEBI:15377"/>
        <dbReference type="ChEBI" id="CHEBI:28938"/>
        <dbReference type="ChEBI" id="CHEBI:29985"/>
        <dbReference type="ChEBI" id="CHEBI:58359"/>
        <dbReference type="EC" id="3.5.1.2"/>
    </reaction>
</comment>
<dbReference type="GO" id="GO:0006537">
    <property type="term" value="P:glutamate biosynthetic process"/>
    <property type="evidence" value="ECO:0007669"/>
    <property type="project" value="TreeGrafter"/>
</dbReference>
<evidence type="ECO:0000313" key="11">
    <source>
        <dbReference type="Proteomes" id="UP000694404"/>
    </source>
</evidence>
<dbReference type="GO" id="GO:0006543">
    <property type="term" value="P:L-glutamine catabolic process"/>
    <property type="evidence" value="ECO:0007669"/>
    <property type="project" value="TreeGrafter"/>
</dbReference>
<dbReference type="SUPFAM" id="SSF56601">
    <property type="entry name" value="beta-lactamase/transpeptidase-like"/>
    <property type="match status" value="1"/>
</dbReference>
<name>A0A8C0H3T1_CHEAB</name>
<dbReference type="PROSITE" id="PS50297">
    <property type="entry name" value="ANK_REP_REGION"/>
    <property type="match status" value="1"/>
</dbReference>
<dbReference type="SMART" id="SM00248">
    <property type="entry name" value="ANK"/>
    <property type="match status" value="2"/>
</dbReference>
<dbReference type="InterPro" id="IPR041541">
    <property type="entry name" value="Glutaminase_EF-hand"/>
</dbReference>
<dbReference type="AlphaFoldDB" id="A0A8C0H3T1"/>
<dbReference type="SUPFAM" id="SSF48403">
    <property type="entry name" value="Ankyrin repeat"/>
    <property type="match status" value="1"/>
</dbReference>
<evidence type="ECO:0000256" key="2">
    <source>
        <dbReference type="ARBA" id="ARBA00012918"/>
    </source>
</evidence>
<dbReference type="InterPro" id="IPR015868">
    <property type="entry name" value="Glutaminase"/>
</dbReference>
<dbReference type="Proteomes" id="UP000694404">
    <property type="component" value="Unplaced"/>
</dbReference>
<feature type="region of interest" description="Disordered" evidence="8">
    <location>
        <begin position="512"/>
        <end position="534"/>
    </location>
</feature>
<feature type="compositionally biased region" description="Basic and acidic residues" evidence="8">
    <location>
        <begin position="518"/>
        <end position="534"/>
    </location>
</feature>
<dbReference type="Ensembl" id="ENSCABT00000018038.1">
    <property type="protein sequence ID" value="ENSCABP00000016464.1"/>
    <property type="gene ID" value="ENSCABG00000010350.1"/>
</dbReference>
<feature type="repeat" description="ANK" evidence="7">
    <location>
        <begin position="450"/>
        <end position="472"/>
    </location>
</feature>
<evidence type="ECO:0000256" key="7">
    <source>
        <dbReference type="PROSITE-ProRule" id="PRU00023"/>
    </source>
</evidence>
<keyword evidence="3" id="KW-0677">Repeat</keyword>
<dbReference type="Pfam" id="PF04960">
    <property type="entry name" value="Glutaminase"/>
    <property type="match status" value="1"/>
</dbReference>
<feature type="region of interest" description="Disordered" evidence="8">
    <location>
        <begin position="1"/>
        <end position="27"/>
    </location>
</feature>
<dbReference type="Gene3D" id="1.10.238.210">
    <property type="match status" value="1"/>
</dbReference>
<evidence type="ECO:0000256" key="4">
    <source>
        <dbReference type="ARBA" id="ARBA00022801"/>
    </source>
</evidence>
<dbReference type="InterPro" id="IPR012338">
    <property type="entry name" value="Beta-lactam/transpept-like"/>
</dbReference>
<evidence type="ECO:0000256" key="3">
    <source>
        <dbReference type="ARBA" id="ARBA00022737"/>
    </source>
</evidence>
<dbReference type="PANTHER" id="PTHR12544:SF49">
    <property type="entry name" value="GLUTAMINASE KIDNEY ISOFORM, MITOCHONDRIAL"/>
    <property type="match status" value="1"/>
</dbReference>
<feature type="domain" description="Glutaminase EF-hand" evidence="9">
    <location>
        <begin position="73"/>
        <end position="155"/>
    </location>
</feature>
<dbReference type="PANTHER" id="PTHR12544">
    <property type="entry name" value="GLUTAMINASE"/>
    <property type="match status" value="1"/>
</dbReference>
<accession>A0A8C0H3T1</accession>
<dbReference type="Pfam" id="PF17959">
    <property type="entry name" value="EF-hand_14"/>
    <property type="match status" value="1"/>
</dbReference>
<keyword evidence="4" id="KW-0378">Hydrolase</keyword>
<organism evidence="10 11">
    <name type="scientific">Chelonoidis abingdonii</name>
    <name type="common">Abingdon island giant tortoise</name>
    <name type="synonym">Testudo abingdonii</name>
    <dbReference type="NCBI Taxonomy" id="106734"/>
    <lineage>
        <taxon>Eukaryota</taxon>
        <taxon>Metazoa</taxon>
        <taxon>Chordata</taxon>
        <taxon>Craniata</taxon>
        <taxon>Vertebrata</taxon>
        <taxon>Euteleostomi</taxon>
        <taxon>Archelosauria</taxon>
        <taxon>Testudinata</taxon>
        <taxon>Testudines</taxon>
        <taxon>Cryptodira</taxon>
        <taxon>Durocryptodira</taxon>
        <taxon>Testudinoidea</taxon>
        <taxon>Testudinidae</taxon>
        <taxon>Chelonoidis</taxon>
    </lineage>
</organism>
<evidence type="ECO:0000256" key="8">
    <source>
        <dbReference type="SAM" id="MobiDB-lite"/>
    </source>
</evidence>
<evidence type="ECO:0000259" key="9">
    <source>
        <dbReference type="Pfam" id="PF17959"/>
    </source>
</evidence>
<dbReference type="Pfam" id="PF12796">
    <property type="entry name" value="Ank_2"/>
    <property type="match status" value="1"/>
</dbReference>
<evidence type="ECO:0000256" key="1">
    <source>
        <dbReference type="ARBA" id="ARBA00011076"/>
    </source>
</evidence>
<dbReference type="FunFam" id="1.25.40.20:FF:000019">
    <property type="entry name" value="Glutaminase liver isoform, mitochondrial"/>
    <property type="match status" value="1"/>
</dbReference>
<dbReference type="GO" id="GO:0004359">
    <property type="term" value="F:glutaminase activity"/>
    <property type="evidence" value="ECO:0007669"/>
    <property type="project" value="UniProtKB-EC"/>
</dbReference>
<dbReference type="PROSITE" id="PS50088">
    <property type="entry name" value="ANK_REPEAT"/>
    <property type="match status" value="1"/>
</dbReference>
<protein>
    <recommendedName>
        <fullName evidence="2">glutaminase</fullName>
        <ecNumber evidence="2">3.5.1.2</ecNumber>
    </recommendedName>
</protein>
<dbReference type="FunFam" id="1.10.238.210:FF:000001">
    <property type="entry name" value="Glutaminase kidney isoform, mitochondrial"/>
    <property type="match status" value="1"/>
</dbReference>
<dbReference type="Gene3D" id="3.40.710.10">
    <property type="entry name" value="DD-peptidase/beta-lactamase superfamily"/>
    <property type="match status" value="2"/>
</dbReference>
<dbReference type="InterPro" id="IPR036770">
    <property type="entry name" value="Ankyrin_rpt-contain_sf"/>
</dbReference>
<keyword evidence="11" id="KW-1185">Reference proteome</keyword>
<evidence type="ECO:0000256" key="5">
    <source>
        <dbReference type="ARBA" id="ARBA00023043"/>
    </source>
</evidence>
<reference evidence="10" key="1">
    <citation type="submission" date="2025-08" db="UniProtKB">
        <authorList>
            <consortium name="Ensembl"/>
        </authorList>
    </citation>
    <scope>IDENTIFICATION</scope>
</reference>
<dbReference type="EC" id="3.5.1.2" evidence="2"/>
<reference evidence="10" key="2">
    <citation type="submission" date="2025-09" db="UniProtKB">
        <authorList>
            <consortium name="Ensembl"/>
        </authorList>
    </citation>
    <scope>IDENTIFICATION</scope>
</reference>
<dbReference type="InterPro" id="IPR002110">
    <property type="entry name" value="Ankyrin_rpt"/>
</dbReference>
<comment type="similarity">
    <text evidence="1">Belongs to the glutaminase family.</text>
</comment>
<evidence type="ECO:0000256" key="6">
    <source>
        <dbReference type="ARBA" id="ARBA00049534"/>
    </source>
</evidence>
<dbReference type="Gene3D" id="1.25.40.20">
    <property type="entry name" value="Ankyrin repeat-containing domain"/>
    <property type="match status" value="1"/>
</dbReference>
<gene>
    <name evidence="10" type="primary">GLS</name>
</gene>